<sequence>MKKMILMTALAGAFGYSILPSFGLRHYQSLRRRKNNEGRILYLTFDDGPSEAYTEALLDLLDEYDIKASFFVVAEFAQKNPRIILRAKKEGHLIGIHSVNHQNALFRGNRFAFSDLAASIMTLKKLGCDAGYYRPPWGHLNLFILYWVKKMNLKLVFWDVMAQDWAADATPTSIRAKLLRRVYPGAIICLHDGRGAAGAPGRTIEALRDALPQLLREGYEFKRLDQYE</sequence>
<gene>
    <name evidence="2" type="ORF">FYJ37_00155</name>
</gene>
<proteinExistence type="predicted"/>
<dbReference type="PANTHER" id="PTHR10587">
    <property type="entry name" value="GLYCOSYL TRANSFERASE-RELATED"/>
    <property type="match status" value="1"/>
</dbReference>
<dbReference type="Gene3D" id="3.20.20.370">
    <property type="entry name" value="Glycoside hydrolase/deacetylase"/>
    <property type="match status" value="1"/>
</dbReference>
<reference evidence="2 3" key="1">
    <citation type="submission" date="2019-08" db="EMBL/GenBank/DDBJ databases">
        <title>In-depth cultivation of the pig gut microbiome towards novel bacterial diversity and tailored functional studies.</title>
        <authorList>
            <person name="Wylensek D."/>
            <person name="Hitch T.C.A."/>
            <person name="Clavel T."/>
        </authorList>
    </citation>
    <scope>NUCLEOTIDE SEQUENCE [LARGE SCALE GENOMIC DNA]</scope>
    <source>
        <strain evidence="2 3">BL-389-WT-3D</strain>
    </source>
</reference>
<evidence type="ECO:0000259" key="1">
    <source>
        <dbReference type="PROSITE" id="PS51677"/>
    </source>
</evidence>
<organism evidence="2 3">
    <name type="scientific">Clostridium scindens (strain JCM 10418 / VPI 12708)</name>
    <dbReference type="NCBI Taxonomy" id="29347"/>
    <lineage>
        <taxon>Bacteria</taxon>
        <taxon>Bacillati</taxon>
        <taxon>Bacillota</taxon>
        <taxon>Clostridia</taxon>
        <taxon>Lachnospirales</taxon>
        <taxon>Lachnospiraceae</taxon>
    </lineage>
</organism>
<accession>A0A844F166</accession>
<dbReference type="Proteomes" id="UP000462363">
    <property type="component" value="Unassembled WGS sequence"/>
</dbReference>
<dbReference type="CDD" id="cd10959">
    <property type="entry name" value="CE4_NodB_like_3"/>
    <property type="match status" value="1"/>
</dbReference>
<dbReference type="InterPro" id="IPR050248">
    <property type="entry name" value="Polysacc_deacetylase_ArnD"/>
</dbReference>
<dbReference type="GO" id="GO:0005975">
    <property type="term" value="P:carbohydrate metabolic process"/>
    <property type="evidence" value="ECO:0007669"/>
    <property type="project" value="InterPro"/>
</dbReference>
<dbReference type="SUPFAM" id="SSF88713">
    <property type="entry name" value="Glycoside hydrolase/deacetylase"/>
    <property type="match status" value="1"/>
</dbReference>
<dbReference type="GO" id="GO:0016810">
    <property type="term" value="F:hydrolase activity, acting on carbon-nitrogen (but not peptide) bonds"/>
    <property type="evidence" value="ECO:0007669"/>
    <property type="project" value="InterPro"/>
</dbReference>
<evidence type="ECO:0000313" key="3">
    <source>
        <dbReference type="Proteomes" id="UP000462363"/>
    </source>
</evidence>
<dbReference type="EMBL" id="VUMB01000001">
    <property type="protein sequence ID" value="MSS38802.1"/>
    <property type="molecule type" value="Genomic_DNA"/>
</dbReference>
<dbReference type="RefSeq" id="WP_009249383.1">
    <property type="nucleotide sequence ID" value="NZ_AP024846.1"/>
</dbReference>
<protein>
    <submittedName>
        <fullName evidence="2">Polysaccharide deacetylase family protein</fullName>
    </submittedName>
</protein>
<dbReference type="AlphaFoldDB" id="A0A844F166"/>
<dbReference type="InterPro" id="IPR011330">
    <property type="entry name" value="Glyco_hydro/deAcase_b/a-brl"/>
</dbReference>
<name>A0A844F166_CLOSV</name>
<evidence type="ECO:0000313" key="2">
    <source>
        <dbReference type="EMBL" id="MSS38802.1"/>
    </source>
</evidence>
<dbReference type="PROSITE" id="PS51677">
    <property type="entry name" value="NODB"/>
    <property type="match status" value="1"/>
</dbReference>
<feature type="domain" description="NodB homology" evidence="1">
    <location>
        <begin position="39"/>
        <end position="222"/>
    </location>
</feature>
<dbReference type="InterPro" id="IPR002509">
    <property type="entry name" value="NODB_dom"/>
</dbReference>
<dbReference type="Pfam" id="PF01522">
    <property type="entry name" value="Polysacc_deac_1"/>
    <property type="match status" value="1"/>
</dbReference>
<comment type="caution">
    <text evidence="2">The sequence shown here is derived from an EMBL/GenBank/DDBJ whole genome shotgun (WGS) entry which is preliminary data.</text>
</comment>